<keyword evidence="5" id="KW-0812">Transmembrane</keyword>
<evidence type="ECO:0000256" key="2">
    <source>
        <dbReference type="ARBA" id="ARBA00007613"/>
    </source>
</evidence>
<dbReference type="InterPro" id="IPR051906">
    <property type="entry name" value="TolC-like"/>
</dbReference>
<dbReference type="GO" id="GO:1990281">
    <property type="term" value="C:efflux pump complex"/>
    <property type="evidence" value="ECO:0007669"/>
    <property type="project" value="TreeGrafter"/>
</dbReference>
<dbReference type="GO" id="GO:0009279">
    <property type="term" value="C:cell outer membrane"/>
    <property type="evidence" value="ECO:0007669"/>
    <property type="project" value="UniProtKB-SubCell"/>
</dbReference>
<evidence type="ECO:0000256" key="1">
    <source>
        <dbReference type="ARBA" id="ARBA00004442"/>
    </source>
</evidence>
<dbReference type="AlphaFoldDB" id="A0A376BTE9"/>
<dbReference type="GO" id="GO:0015288">
    <property type="term" value="F:porin activity"/>
    <property type="evidence" value="ECO:0007669"/>
    <property type="project" value="TreeGrafter"/>
</dbReference>
<keyword evidence="6" id="KW-0472">Membrane</keyword>
<reference evidence="9 10" key="1">
    <citation type="submission" date="2018-06" db="EMBL/GenBank/DDBJ databases">
        <authorList>
            <consortium name="Pathogen Informatics"/>
            <person name="Doyle S."/>
        </authorList>
    </citation>
    <scope>NUCLEOTIDE SEQUENCE [LARGE SCALE GENOMIC DNA]</scope>
    <source>
        <strain evidence="9 10">NCTC10283</strain>
    </source>
</reference>
<proteinExistence type="inferred from homology"/>
<keyword evidence="8" id="KW-0732">Signal</keyword>
<evidence type="ECO:0000256" key="5">
    <source>
        <dbReference type="ARBA" id="ARBA00022692"/>
    </source>
</evidence>
<dbReference type="STRING" id="1120980.GCA_000745955_00073"/>
<keyword evidence="10" id="KW-1185">Reference proteome</keyword>
<keyword evidence="7" id="KW-0998">Cell outer membrane</keyword>
<evidence type="ECO:0000256" key="7">
    <source>
        <dbReference type="ARBA" id="ARBA00023237"/>
    </source>
</evidence>
<sequence length="462" mass="52139">MKNKSFLILTCALLSSAPVAQAFDLSQAWRAARTNSADYRAATFNRDAEIEREKQAKAALLPQVSLSGSYTYQPPSLSSTRTTRNANIQLNQTIYDGSKWAQYRLSKLNSQAAESELRHNHDDTLLKVSESYFNVLLAKDTIRAVEAERQAYRQQMKQASEMYERGAATAVDIHEAQAGYDNAVAKEIEAITRKQIAENQLSNYTGLDVEKIEAVPMNHLIERVQPKVKQRSLAQWQDLALKNNHEYQNVKLNAEMADEGVNMARANRLPKVSVSVGYQHSRYQGAQAQQDYAYTGKGLSASLQVSVPLYTGGEIRSKVREAAARSGEAESKLLSVERKVKLAVKQAFTENNALRYQVLAQERLLNSNRLKLKSTRTGKDFGVRSTLEVMKAQQEVADSEQKLAEARYRYLQSFLTLIKESGMDMETAWLATRGQVVQPTSAFPVKHYQNMQPKRKYKRKRV</sequence>
<dbReference type="PANTHER" id="PTHR30026">
    <property type="entry name" value="OUTER MEMBRANE PROTEIN TOLC"/>
    <property type="match status" value="1"/>
</dbReference>
<evidence type="ECO:0000313" key="10">
    <source>
        <dbReference type="Proteomes" id="UP000254209"/>
    </source>
</evidence>
<dbReference type="Proteomes" id="UP000254209">
    <property type="component" value="Unassembled WGS sequence"/>
</dbReference>
<evidence type="ECO:0000256" key="3">
    <source>
        <dbReference type="ARBA" id="ARBA00022448"/>
    </source>
</evidence>
<name>A0A376BTE9_9NEIS</name>
<protein>
    <submittedName>
        <fullName evidence="9">Outer membrane protein tolC</fullName>
    </submittedName>
</protein>
<gene>
    <name evidence="9" type="primary">tolC</name>
    <name evidence="9" type="ORF">NCTC10283_01816</name>
</gene>
<evidence type="ECO:0000256" key="6">
    <source>
        <dbReference type="ARBA" id="ARBA00023136"/>
    </source>
</evidence>
<feature type="chain" id="PRO_5016689147" evidence="8">
    <location>
        <begin position="23"/>
        <end position="462"/>
    </location>
</feature>
<dbReference type="RefSeq" id="WP_084693606.1">
    <property type="nucleotide sequence ID" value="NZ_CP091519.2"/>
</dbReference>
<comment type="subcellular location">
    <subcellularLocation>
        <location evidence="1">Cell outer membrane</location>
    </subcellularLocation>
</comment>
<feature type="signal peptide" evidence="8">
    <location>
        <begin position="1"/>
        <end position="22"/>
    </location>
</feature>
<dbReference type="EMBL" id="UFSO01000003">
    <property type="protein sequence ID" value="SSY80262.1"/>
    <property type="molecule type" value="Genomic_DNA"/>
</dbReference>
<keyword evidence="3" id="KW-0813">Transport</keyword>
<accession>A0A376BTE9</accession>
<evidence type="ECO:0000256" key="8">
    <source>
        <dbReference type="SAM" id="SignalP"/>
    </source>
</evidence>
<comment type="similarity">
    <text evidence="2">Belongs to the outer membrane factor (OMF) (TC 1.B.17) family.</text>
</comment>
<evidence type="ECO:0000256" key="4">
    <source>
        <dbReference type="ARBA" id="ARBA00022452"/>
    </source>
</evidence>
<dbReference type="OrthoDB" id="9813458at2"/>
<dbReference type="SUPFAM" id="SSF56954">
    <property type="entry name" value="Outer membrane efflux proteins (OEP)"/>
    <property type="match status" value="1"/>
</dbReference>
<dbReference type="GO" id="GO:0015562">
    <property type="term" value="F:efflux transmembrane transporter activity"/>
    <property type="evidence" value="ECO:0007669"/>
    <property type="project" value="InterPro"/>
</dbReference>
<evidence type="ECO:0000313" key="9">
    <source>
        <dbReference type="EMBL" id="SSY80262.1"/>
    </source>
</evidence>
<dbReference type="Gene3D" id="1.20.1600.10">
    <property type="entry name" value="Outer membrane efflux proteins (OEP)"/>
    <property type="match status" value="1"/>
</dbReference>
<dbReference type="InterPro" id="IPR003423">
    <property type="entry name" value="OMP_efflux"/>
</dbReference>
<keyword evidence="4" id="KW-1134">Transmembrane beta strand</keyword>
<dbReference type="Pfam" id="PF02321">
    <property type="entry name" value="OEP"/>
    <property type="match status" value="2"/>
</dbReference>
<dbReference type="PANTHER" id="PTHR30026:SF20">
    <property type="entry name" value="OUTER MEMBRANE PROTEIN TOLC"/>
    <property type="match status" value="1"/>
</dbReference>
<organism evidence="9 10">
    <name type="scientific">Alysiella crassa</name>
    <dbReference type="NCBI Taxonomy" id="153491"/>
    <lineage>
        <taxon>Bacteria</taxon>
        <taxon>Pseudomonadati</taxon>
        <taxon>Pseudomonadota</taxon>
        <taxon>Betaproteobacteria</taxon>
        <taxon>Neisseriales</taxon>
        <taxon>Neisseriaceae</taxon>
        <taxon>Alysiella</taxon>
    </lineage>
</organism>